<organism evidence="2 3">
    <name type="scientific">Streptomyces albus (strain ATCC 21838 / DSM 41398 / FERM P-419 / JCM 4703 / NBRC 107858)</name>
    <dbReference type="NCBI Taxonomy" id="1081613"/>
    <lineage>
        <taxon>Bacteria</taxon>
        <taxon>Bacillati</taxon>
        <taxon>Actinomycetota</taxon>
        <taxon>Actinomycetes</taxon>
        <taxon>Kitasatosporales</taxon>
        <taxon>Streptomycetaceae</taxon>
        <taxon>Streptomyces</taxon>
    </lineage>
</organism>
<evidence type="ECO:0000313" key="3">
    <source>
        <dbReference type="Proteomes" id="UP000031523"/>
    </source>
</evidence>
<protein>
    <submittedName>
        <fullName evidence="2">Uncharacterized protein</fullName>
    </submittedName>
</protein>
<accession>A0A0B5EV55</accession>
<gene>
    <name evidence="2" type="ORF">SLNWT_2200</name>
</gene>
<sequence length="138" mass="14445">MTRSTHGVPPRKSHCCLGQILRYVSFRAFPGGPDGRWGAPGRPPAGPAPRRGRPAPDDGAGALVQDGEREGGGGRARGRRGRRRAASARSEGERGGGVLVFRPLAHGNGRAGVRGEDLRAHGNVFRSAHPGNGRNPAH</sequence>
<feature type="region of interest" description="Disordered" evidence="1">
    <location>
        <begin position="29"/>
        <end position="138"/>
    </location>
</feature>
<dbReference type="KEGG" id="sals:SLNWT_2200"/>
<proteinExistence type="predicted"/>
<evidence type="ECO:0000256" key="1">
    <source>
        <dbReference type="SAM" id="MobiDB-lite"/>
    </source>
</evidence>
<name>A0A0B5EV55_STRA4</name>
<keyword evidence="3" id="KW-1185">Reference proteome</keyword>
<dbReference type="Proteomes" id="UP000031523">
    <property type="component" value="Chromosome"/>
</dbReference>
<feature type="compositionally biased region" description="Basic residues" evidence="1">
    <location>
        <begin position="76"/>
        <end position="86"/>
    </location>
</feature>
<dbReference type="EMBL" id="CP010519">
    <property type="protein sequence ID" value="AJE82576.1"/>
    <property type="molecule type" value="Genomic_DNA"/>
</dbReference>
<evidence type="ECO:0000313" key="2">
    <source>
        <dbReference type="EMBL" id="AJE82576.1"/>
    </source>
</evidence>
<dbReference type="AlphaFoldDB" id="A0A0B5EV55"/>
<reference evidence="2 3" key="1">
    <citation type="submission" date="2015-01" db="EMBL/GenBank/DDBJ databases">
        <title>Enhanced salinomycin production by adjusting the supply of polyketide extender units in Streptomyce albus DSM 41398.</title>
        <authorList>
            <person name="Lu C."/>
        </authorList>
    </citation>
    <scope>NUCLEOTIDE SEQUENCE [LARGE SCALE GENOMIC DNA]</scope>
    <source>
        <strain evidence="3">ATCC 21838 / DSM 41398 / FERM P-419 / JCM 4703 / NBRC 107858</strain>
    </source>
</reference>